<keyword evidence="2" id="KW-1185">Reference proteome</keyword>
<sequence length="307" mass="33478">MNVDTSPSANTEAVALALDNTDRSARGAGAEDVNYAVVEDPTGAGSGIEIVWDEGIIPASLDVAYADFGDHGGQTGIGVLVEEDSAATEGESPQSSESNSIAIPENMYMDHRFCLDFFYEPAYAADPDAPSTNQKHHLTTCYEKFAEAGTDLWGYYRRATWTNAIPNSELAMSPRLVDFSARTQPWNGDEGSVDRMVDWAPISPESTCTPGTSVSIGVDGTGITFPTTDCEETWVDAIPNQGKMGQVFEGEVRRQKTLDYGMVFEADNTTVVPKLADYAWAEVNHRGPQGRPEEQFILWKDLGWVPW</sequence>
<name>A0ABX8C2J5_9ACTN</name>
<dbReference type="EMBL" id="CP074132">
    <property type="protein sequence ID" value="QUX28150.1"/>
    <property type="molecule type" value="Genomic_DNA"/>
</dbReference>
<reference evidence="2" key="1">
    <citation type="submission" date="2021-05" db="EMBL/GenBank/DDBJ databases">
        <title>Direct Submission.</title>
        <authorList>
            <person name="Li K."/>
            <person name="Gao J."/>
        </authorList>
    </citation>
    <scope>NUCLEOTIDE SEQUENCE [LARGE SCALE GENOMIC DNA]</scope>
    <source>
        <strain evidence="2">HDS12</strain>
    </source>
</reference>
<accession>A0ABX8C2J5</accession>
<evidence type="ECO:0000313" key="2">
    <source>
        <dbReference type="Proteomes" id="UP000678016"/>
    </source>
</evidence>
<organism evidence="1 2">
    <name type="scientific">Nocardiopsis akebiae</name>
    <dbReference type="NCBI Taxonomy" id="2831968"/>
    <lineage>
        <taxon>Bacteria</taxon>
        <taxon>Bacillati</taxon>
        <taxon>Actinomycetota</taxon>
        <taxon>Actinomycetes</taxon>
        <taxon>Streptosporangiales</taxon>
        <taxon>Nocardiopsidaceae</taxon>
        <taxon>Nocardiopsis</taxon>
    </lineage>
</organism>
<proteinExistence type="predicted"/>
<dbReference type="Proteomes" id="UP000678016">
    <property type="component" value="Chromosome"/>
</dbReference>
<gene>
    <name evidence="1" type="ORF">KGD83_23250</name>
</gene>
<dbReference type="RefSeq" id="WP_212641168.1">
    <property type="nucleotide sequence ID" value="NZ_CP074132.1"/>
</dbReference>
<protein>
    <submittedName>
        <fullName evidence="1">Uncharacterized protein</fullName>
    </submittedName>
</protein>
<evidence type="ECO:0000313" key="1">
    <source>
        <dbReference type="EMBL" id="QUX28150.1"/>
    </source>
</evidence>